<keyword evidence="4" id="KW-0249">Electron transport</keyword>
<organism evidence="9 10">
    <name type="scientific">Piscinibacter gummiphilus</name>
    <dbReference type="NCBI Taxonomy" id="946333"/>
    <lineage>
        <taxon>Bacteria</taxon>
        <taxon>Pseudomonadati</taxon>
        <taxon>Pseudomonadota</taxon>
        <taxon>Betaproteobacteria</taxon>
        <taxon>Burkholderiales</taxon>
        <taxon>Sphaerotilaceae</taxon>
        <taxon>Piscinibacter</taxon>
    </lineage>
</organism>
<protein>
    <submittedName>
        <fullName evidence="9">C-type cytochrome</fullName>
    </submittedName>
</protein>
<dbReference type="PANTHER" id="PTHR33751">
    <property type="entry name" value="CBB3-TYPE CYTOCHROME C OXIDASE SUBUNIT FIXP"/>
    <property type="match status" value="1"/>
</dbReference>
<dbReference type="SUPFAM" id="SSF46626">
    <property type="entry name" value="Cytochrome c"/>
    <property type="match status" value="1"/>
</dbReference>
<keyword evidence="5 6" id="KW-0408">Iron</keyword>
<dbReference type="RefSeq" id="WP_316701536.1">
    <property type="nucleotide sequence ID" value="NZ_CP136336.1"/>
</dbReference>
<dbReference type="Gene3D" id="1.10.760.10">
    <property type="entry name" value="Cytochrome c-like domain"/>
    <property type="match status" value="1"/>
</dbReference>
<sequence>MARRRHAGILLAGLLAASGTQAQTTAPLATRSLAATCAACHGTDGQAVGGAGMASLRGLDRQYLQAQLNAFRDGSRPATVMHQIAKGYTPEQIEQLAAYFAALPRVSP</sequence>
<evidence type="ECO:0000259" key="8">
    <source>
        <dbReference type="PROSITE" id="PS51007"/>
    </source>
</evidence>
<evidence type="ECO:0000313" key="10">
    <source>
        <dbReference type="Proteomes" id="UP001303946"/>
    </source>
</evidence>
<proteinExistence type="predicted"/>
<evidence type="ECO:0000256" key="2">
    <source>
        <dbReference type="ARBA" id="ARBA00022617"/>
    </source>
</evidence>
<evidence type="ECO:0000256" key="5">
    <source>
        <dbReference type="ARBA" id="ARBA00023004"/>
    </source>
</evidence>
<dbReference type="Pfam" id="PF00034">
    <property type="entry name" value="Cytochrom_C"/>
    <property type="match status" value="1"/>
</dbReference>
<dbReference type="Proteomes" id="UP001303946">
    <property type="component" value="Chromosome"/>
</dbReference>
<name>A0ABZ0CUS8_9BURK</name>
<evidence type="ECO:0000256" key="1">
    <source>
        <dbReference type="ARBA" id="ARBA00022448"/>
    </source>
</evidence>
<keyword evidence="7" id="KW-0732">Signal</keyword>
<dbReference type="InterPro" id="IPR050597">
    <property type="entry name" value="Cytochrome_c_Oxidase_Subunit"/>
</dbReference>
<feature type="domain" description="Cytochrome c" evidence="8">
    <location>
        <begin position="14"/>
        <end position="104"/>
    </location>
</feature>
<keyword evidence="1" id="KW-0813">Transport</keyword>
<dbReference type="PANTHER" id="PTHR33751:SF9">
    <property type="entry name" value="CYTOCHROME C4"/>
    <property type="match status" value="1"/>
</dbReference>
<keyword evidence="10" id="KW-1185">Reference proteome</keyword>
<dbReference type="EMBL" id="CP136336">
    <property type="protein sequence ID" value="WOB08705.1"/>
    <property type="molecule type" value="Genomic_DNA"/>
</dbReference>
<keyword evidence="3 6" id="KW-0479">Metal-binding</keyword>
<dbReference type="InterPro" id="IPR036909">
    <property type="entry name" value="Cyt_c-like_dom_sf"/>
</dbReference>
<accession>A0ABZ0CUS8</accession>
<evidence type="ECO:0000256" key="7">
    <source>
        <dbReference type="SAM" id="SignalP"/>
    </source>
</evidence>
<feature type="signal peptide" evidence="7">
    <location>
        <begin position="1"/>
        <end position="22"/>
    </location>
</feature>
<evidence type="ECO:0000256" key="4">
    <source>
        <dbReference type="ARBA" id="ARBA00022982"/>
    </source>
</evidence>
<evidence type="ECO:0000256" key="6">
    <source>
        <dbReference type="PROSITE-ProRule" id="PRU00433"/>
    </source>
</evidence>
<dbReference type="InterPro" id="IPR009056">
    <property type="entry name" value="Cyt_c-like_dom"/>
</dbReference>
<reference evidence="9 10" key="1">
    <citation type="submission" date="2023-10" db="EMBL/GenBank/DDBJ databases">
        <title>Bacteria for the degradation of biodegradable plastic PBAT(Polybutylene adipate terephthalate).</title>
        <authorList>
            <person name="Weon H.-Y."/>
            <person name="Yeon J."/>
        </authorList>
    </citation>
    <scope>NUCLEOTIDE SEQUENCE [LARGE SCALE GENOMIC DNA]</scope>
    <source>
        <strain evidence="9 10">SBD 7-3</strain>
    </source>
</reference>
<keyword evidence="2 6" id="KW-0349">Heme</keyword>
<dbReference type="PROSITE" id="PS51007">
    <property type="entry name" value="CYTC"/>
    <property type="match status" value="1"/>
</dbReference>
<feature type="chain" id="PRO_5046016566" evidence="7">
    <location>
        <begin position="23"/>
        <end position="108"/>
    </location>
</feature>
<gene>
    <name evidence="9" type="ORF">RXV79_01305</name>
</gene>
<evidence type="ECO:0000256" key="3">
    <source>
        <dbReference type="ARBA" id="ARBA00022723"/>
    </source>
</evidence>
<evidence type="ECO:0000313" key="9">
    <source>
        <dbReference type="EMBL" id="WOB08705.1"/>
    </source>
</evidence>